<feature type="transmembrane region" description="Helical" evidence="2">
    <location>
        <begin position="44"/>
        <end position="65"/>
    </location>
</feature>
<sequence length="351" mass="42317">MIYFIRSNGDLRKYILDSNSIITKSYPTNSYIDKRKTAKKKINIIPICLKLLTVLFLGLSCFFLECLFKKENIQISVPKFNKDHLRTLAEKESENINKLEYTKDSSSTITNSYPINSHINKGKTDKMNSNTTLIYLKLFTVLFLGFSYFFLERLLKKENMQISVSKFNKNHLKTLAEKESENINKLEYVNELYKKFKEDFKKTAVSLIRNVLENWEDMCYINDVRLSIYGRKWEQEKFEYLFSEILKDIKDIHNKISEEYRIFKKSYHTDKEYLTFFKKKNKDLNQFKKRQYEWTNKYEEKCRKEWKYLERLRNKKKSCNPESSCNQDNPRNLKSLHNPKTCPLKKLFQKK</sequence>
<protein>
    <recommendedName>
        <fullName evidence="5">Plasmodium RESA N-terminal domain-containing protein</fullName>
    </recommendedName>
</protein>
<organism evidence="3 4">
    <name type="scientific">Plasmodium relictum</name>
    <dbReference type="NCBI Taxonomy" id="85471"/>
    <lineage>
        <taxon>Eukaryota</taxon>
        <taxon>Sar</taxon>
        <taxon>Alveolata</taxon>
        <taxon>Apicomplexa</taxon>
        <taxon>Aconoidasida</taxon>
        <taxon>Haemosporida</taxon>
        <taxon>Plasmodiidae</taxon>
        <taxon>Plasmodium</taxon>
        <taxon>Plasmodium (Haemamoeba)</taxon>
    </lineage>
</organism>
<feature type="transmembrane region" description="Helical" evidence="2">
    <location>
        <begin position="133"/>
        <end position="151"/>
    </location>
</feature>
<evidence type="ECO:0000313" key="4">
    <source>
        <dbReference type="Proteomes" id="UP000220158"/>
    </source>
</evidence>
<name>A0A1J1GL29_PLARL</name>
<dbReference type="AlphaFoldDB" id="A0A1J1GL29"/>
<dbReference type="RefSeq" id="XP_028531313.1">
    <property type="nucleotide sequence ID" value="XM_028677345.1"/>
</dbReference>
<evidence type="ECO:0000256" key="1">
    <source>
        <dbReference type="SAM" id="MobiDB-lite"/>
    </source>
</evidence>
<proteinExistence type="predicted"/>
<evidence type="ECO:0008006" key="5">
    <source>
        <dbReference type="Google" id="ProtNLM"/>
    </source>
</evidence>
<dbReference type="Proteomes" id="UP000220158">
    <property type="component" value="Unassembled WGS sequence"/>
</dbReference>
<reference evidence="3 4" key="1">
    <citation type="submission" date="2015-04" db="EMBL/GenBank/DDBJ databases">
        <authorList>
            <consortium name="Pathogen Informatics"/>
        </authorList>
    </citation>
    <scope>NUCLEOTIDE SEQUENCE [LARGE SCALE GENOMIC DNA]</scope>
    <source>
        <strain evidence="3 4">SGS1</strain>
    </source>
</reference>
<gene>
    <name evidence="3" type="ORF">PRELSG_9900300</name>
</gene>
<dbReference type="KEGG" id="prel:PRELSG_9900300"/>
<dbReference type="GeneID" id="39739113"/>
<keyword evidence="2" id="KW-1133">Transmembrane helix</keyword>
<dbReference type="EMBL" id="CVMU01000409">
    <property type="protein sequence ID" value="CRG85463.1"/>
    <property type="molecule type" value="Genomic_DNA"/>
</dbReference>
<keyword evidence="2" id="KW-0472">Membrane</keyword>
<feature type="region of interest" description="Disordered" evidence="1">
    <location>
        <begin position="316"/>
        <end position="339"/>
    </location>
</feature>
<keyword evidence="4" id="KW-1185">Reference proteome</keyword>
<accession>A0A1J1GL29</accession>
<keyword evidence="2" id="KW-0812">Transmembrane</keyword>
<dbReference type="VEuPathDB" id="PlasmoDB:PRELSG_9900300"/>
<feature type="compositionally biased region" description="Polar residues" evidence="1">
    <location>
        <begin position="320"/>
        <end position="332"/>
    </location>
</feature>
<evidence type="ECO:0000256" key="2">
    <source>
        <dbReference type="SAM" id="Phobius"/>
    </source>
</evidence>
<evidence type="ECO:0000313" key="3">
    <source>
        <dbReference type="EMBL" id="CRG85463.1"/>
    </source>
</evidence>